<comment type="caution">
    <text evidence="2">The sequence shown here is derived from an EMBL/GenBank/DDBJ whole genome shotgun (WGS) entry which is preliminary data.</text>
</comment>
<feature type="region of interest" description="Disordered" evidence="1">
    <location>
        <begin position="172"/>
        <end position="484"/>
    </location>
</feature>
<feature type="compositionally biased region" description="Low complexity" evidence="1">
    <location>
        <begin position="453"/>
        <end position="473"/>
    </location>
</feature>
<dbReference type="Proteomes" id="UP000815325">
    <property type="component" value="Unassembled WGS sequence"/>
</dbReference>
<dbReference type="EMBL" id="MU069465">
    <property type="protein sequence ID" value="KAF5842270.1"/>
    <property type="molecule type" value="Genomic_DNA"/>
</dbReference>
<feature type="compositionally biased region" description="Basic and acidic residues" evidence="1">
    <location>
        <begin position="629"/>
        <end position="647"/>
    </location>
</feature>
<feature type="compositionally biased region" description="Basic and acidic residues" evidence="1">
    <location>
        <begin position="323"/>
        <end position="339"/>
    </location>
</feature>
<accession>A0ABQ7H5X3</accession>
<feature type="compositionally biased region" description="Pro residues" evidence="1">
    <location>
        <begin position="216"/>
        <end position="225"/>
    </location>
</feature>
<feature type="compositionally biased region" description="Basic and acidic residues" evidence="1">
    <location>
        <begin position="300"/>
        <end position="316"/>
    </location>
</feature>
<feature type="compositionally biased region" description="Basic and acidic residues" evidence="1">
    <location>
        <begin position="392"/>
        <end position="408"/>
    </location>
</feature>
<gene>
    <name evidence="2" type="ORF">DUNSADRAFT_8333</name>
</gene>
<feature type="compositionally biased region" description="Basic and acidic residues" evidence="1">
    <location>
        <begin position="370"/>
        <end position="385"/>
    </location>
</feature>
<reference evidence="2" key="1">
    <citation type="submission" date="2017-08" db="EMBL/GenBank/DDBJ databases">
        <authorList>
            <person name="Polle J.E."/>
            <person name="Barry K."/>
            <person name="Cushman J."/>
            <person name="Schmutz J."/>
            <person name="Tran D."/>
            <person name="Hathwaick L.T."/>
            <person name="Yim W.C."/>
            <person name="Jenkins J."/>
            <person name="Mckie-Krisberg Z.M."/>
            <person name="Prochnik S."/>
            <person name="Lindquist E."/>
            <person name="Dockter R.B."/>
            <person name="Adam C."/>
            <person name="Molina H."/>
            <person name="Bunkerborg J."/>
            <person name="Jin E."/>
            <person name="Buchheim M."/>
            <person name="Magnuson J."/>
        </authorList>
    </citation>
    <scope>NUCLEOTIDE SEQUENCE</scope>
    <source>
        <strain evidence="2">CCAP 19/18</strain>
    </source>
</reference>
<feature type="region of interest" description="Disordered" evidence="1">
    <location>
        <begin position="617"/>
        <end position="663"/>
    </location>
</feature>
<evidence type="ECO:0000256" key="1">
    <source>
        <dbReference type="SAM" id="MobiDB-lite"/>
    </source>
</evidence>
<sequence length="689" mass="74416">MSAGHQHAARMGAWEAQQQQQQNALDQQHVALRRLEAKAEADSQRLGDEVAGFLEKLSQEAAAAQQHNKNMAEVEAVMEEQKKMKRLQELCNALVADNRITRERIEKLESTCQGLQRAIAKLQAAPSNFALGHLECPKEKVSPVHALQEEVLDLRERLSKLEFVVPYLMHTKSETPSSNSSSGRLRATSPVHAAHQHHLTPRTTPNSPRIDWQIRPSPPMKPPCPDRTSPSSQESLKGKPPLPSSMLRPGLQDSSTSLSTPDIHVDVPATNDFDDMPNSAPVPGRGPILRRVSEAGSGASREDRRIPGAGDLRRVSEAGSGVSREDRRVPDVGDLRRVSEAGSGASRGDRRIPGVGELRLVSEAGSGALEEDRRVPGVGDLRRVPEAGSGVSREDGRVTGVGDLRRVSEAGSGASREDRRVLGVGELRRVSEAGNGAFEEYRRVSGSGEQRARSSVSPGSRRSTSSSASGRPSPTLPHSYFLGEGLGAGSLASNVRLPSKRISWGGESTGSRSSKIEELPPKVFARPRTCRPGVGAEAQGSNLHAMDNDRFGPFPRKVTVAGDKPFYNQSTQEDEQELMYKSTEAVHREEVPPTATQMEKLRANAEQYCAMTHKKLVAAPSHPASHRSVSADRSDMGGKMRAVKKEGSILSGKQSDTERVTPSARVAALSPWVAAHARTTPAHSDDGLS</sequence>
<evidence type="ECO:0000313" key="2">
    <source>
        <dbReference type="EMBL" id="KAF5842270.1"/>
    </source>
</evidence>
<proteinExistence type="predicted"/>
<keyword evidence="3" id="KW-1185">Reference proteome</keyword>
<evidence type="ECO:0000313" key="3">
    <source>
        <dbReference type="Proteomes" id="UP000815325"/>
    </source>
</evidence>
<protein>
    <submittedName>
        <fullName evidence="2">Uncharacterized protein</fullName>
    </submittedName>
</protein>
<organism evidence="2 3">
    <name type="scientific">Dunaliella salina</name>
    <name type="common">Green alga</name>
    <name type="synonym">Protococcus salinus</name>
    <dbReference type="NCBI Taxonomy" id="3046"/>
    <lineage>
        <taxon>Eukaryota</taxon>
        <taxon>Viridiplantae</taxon>
        <taxon>Chlorophyta</taxon>
        <taxon>core chlorophytes</taxon>
        <taxon>Chlorophyceae</taxon>
        <taxon>CS clade</taxon>
        <taxon>Chlamydomonadales</taxon>
        <taxon>Dunaliellaceae</taxon>
        <taxon>Dunaliella</taxon>
    </lineage>
</organism>
<feature type="region of interest" description="Disordered" evidence="1">
    <location>
        <begin position="1"/>
        <end position="27"/>
    </location>
</feature>
<name>A0ABQ7H5X3_DUNSA</name>
<feature type="region of interest" description="Disordered" evidence="1">
    <location>
        <begin position="502"/>
        <end position="577"/>
    </location>
</feature>
<feature type="compositionally biased region" description="Basic and acidic residues" evidence="1">
    <location>
        <begin position="415"/>
        <end position="431"/>
    </location>
</feature>
<feature type="compositionally biased region" description="Low complexity" evidence="1">
    <location>
        <begin position="17"/>
        <end position="27"/>
    </location>
</feature>